<dbReference type="InterPro" id="IPR036388">
    <property type="entry name" value="WH-like_DNA-bd_sf"/>
</dbReference>
<dbReference type="STRING" id="1798183.GA0061080_102221"/>
<name>A0A1C4BLY5_9GAMM</name>
<dbReference type="InterPro" id="IPR036390">
    <property type="entry name" value="WH_DNA-bd_sf"/>
</dbReference>
<feature type="domain" description="HTH iclR-type" evidence="1">
    <location>
        <begin position="11"/>
        <end position="57"/>
    </location>
</feature>
<dbReference type="Proteomes" id="UP000199698">
    <property type="component" value="Unassembled WGS sequence"/>
</dbReference>
<evidence type="ECO:0000259" key="1">
    <source>
        <dbReference type="Pfam" id="PF09339"/>
    </source>
</evidence>
<evidence type="ECO:0000313" key="2">
    <source>
        <dbReference type="EMBL" id="SCC07692.1"/>
    </source>
</evidence>
<organism evidence="2 3">
    <name type="scientific">Gilliamella intestini</name>
    <dbReference type="NCBI Taxonomy" id="1798183"/>
    <lineage>
        <taxon>Bacteria</taxon>
        <taxon>Pseudomonadati</taxon>
        <taxon>Pseudomonadota</taxon>
        <taxon>Gammaproteobacteria</taxon>
        <taxon>Orbales</taxon>
        <taxon>Orbaceae</taxon>
        <taxon>Gilliamella</taxon>
    </lineage>
</organism>
<dbReference type="GO" id="GO:0003677">
    <property type="term" value="F:DNA binding"/>
    <property type="evidence" value="ECO:0007669"/>
    <property type="project" value="InterPro"/>
</dbReference>
<gene>
    <name evidence="2" type="ORF">GA0061080_102221</name>
</gene>
<dbReference type="OrthoDB" id="8604270at2"/>
<dbReference type="SUPFAM" id="SSF46785">
    <property type="entry name" value="Winged helix' DNA-binding domain"/>
    <property type="match status" value="1"/>
</dbReference>
<dbReference type="RefSeq" id="WP_091123264.1">
    <property type="nucleotide sequence ID" value="NZ_FMBA01000022.1"/>
</dbReference>
<accession>A0A1C4BLY5</accession>
<proteinExistence type="predicted"/>
<evidence type="ECO:0000313" key="3">
    <source>
        <dbReference type="Proteomes" id="UP000199698"/>
    </source>
</evidence>
<dbReference type="Pfam" id="PF09339">
    <property type="entry name" value="HTH_IclR"/>
    <property type="match status" value="1"/>
</dbReference>
<dbReference type="GO" id="GO:0006355">
    <property type="term" value="P:regulation of DNA-templated transcription"/>
    <property type="evidence" value="ECO:0007669"/>
    <property type="project" value="InterPro"/>
</dbReference>
<dbReference type="InterPro" id="IPR005471">
    <property type="entry name" value="Tscrpt_reg_IclR_N"/>
</dbReference>
<dbReference type="AlphaFoldDB" id="A0A1C4BLY5"/>
<protein>
    <submittedName>
        <fullName evidence="2">IclR helix-turn-helix domain-containing protein</fullName>
    </submittedName>
</protein>
<sequence length="101" mass="11076">MHRSQISTSGTRILKVLKALKGYTLTGLSNGDIAKMINESPVNVTRALQTLIEEGLVIKLDNGLFAHSVQMLQIAQAHAIHITKMQDQITEINQRITAGAR</sequence>
<reference evidence="3" key="1">
    <citation type="submission" date="2016-08" db="EMBL/GenBank/DDBJ databases">
        <authorList>
            <person name="Varghese N."/>
            <person name="Submissions Spin"/>
        </authorList>
    </citation>
    <scope>NUCLEOTIDE SEQUENCE [LARGE SCALE GENOMIC DNA]</scope>
    <source>
        <strain evidence="3">R-53144</strain>
    </source>
</reference>
<dbReference type="EMBL" id="FMBA01000022">
    <property type="protein sequence ID" value="SCC07692.1"/>
    <property type="molecule type" value="Genomic_DNA"/>
</dbReference>
<dbReference type="Gene3D" id="1.10.10.10">
    <property type="entry name" value="Winged helix-like DNA-binding domain superfamily/Winged helix DNA-binding domain"/>
    <property type="match status" value="1"/>
</dbReference>
<keyword evidence="3" id="KW-1185">Reference proteome</keyword>